<organism evidence="2">
    <name type="scientific">Arthrobacter sp. J3.37</name>
    <dbReference type="NCBI Taxonomy" id="347208"/>
    <lineage>
        <taxon>Bacteria</taxon>
        <taxon>Bacillati</taxon>
        <taxon>Actinomycetota</taxon>
        <taxon>Actinomycetes</taxon>
        <taxon>Micrococcales</taxon>
        <taxon>Micrococcaceae</taxon>
        <taxon>Arthrobacter</taxon>
    </lineage>
</organism>
<accession>I3W0V5</accession>
<reference evidence="2" key="1">
    <citation type="submission" date="2012-01" db="EMBL/GenBank/DDBJ databases">
        <authorList>
            <person name="Summers A.O."/>
            <person name="Wireman J."/>
            <person name="Sale K."/>
        </authorList>
    </citation>
    <scope>NUCLEOTIDE SEQUENCE</scope>
    <source>
        <strain evidence="2">J3-37</strain>
        <plasmid evidence="2">pJ337-114</plasmid>
    </source>
</reference>
<evidence type="ECO:0000313" key="2">
    <source>
        <dbReference type="EMBL" id="AFK89232.1"/>
    </source>
</evidence>
<feature type="region of interest" description="Disordered" evidence="1">
    <location>
        <begin position="314"/>
        <end position="343"/>
    </location>
</feature>
<proteinExistence type="predicted"/>
<dbReference type="AlphaFoldDB" id="I3W0V5"/>
<evidence type="ECO:0000256" key="1">
    <source>
        <dbReference type="SAM" id="MobiDB-lite"/>
    </source>
</evidence>
<keyword evidence="2" id="KW-0614">Plasmid</keyword>
<dbReference type="RefSeq" id="WP_015062403.1">
    <property type="nucleotide sequence ID" value="NC_019338.1"/>
</dbReference>
<dbReference type="EMBL" id="JQ418527">
    <property type="protein sequence ID" value="AFK89232.1"/>
    <property type="molecule type" value="Genomic_DNA"/>
</dbReference>
<sequence>MGRSPESLKALSEGYRRYDEYVDVVSSFEWMFAGDAKDLPETVKHFERYPKCVSGAGPNRKTVTPDFVVVFKDDSVLVGEIASIAVHENSVDKLCSQLLGYEAIPEIMLPDGTRVLPSRIDVMWLVPVELSNDACKRVLDDRFHNPEHSYKPTSAPCIVQYARLASKYTFARIPRQDNGVLASGLPDLSIGTYLDRNLNIKPELFVHIKTSRGFMNDPAEPLYLATYLYVRVWPLIFGSGTSEERVASQSIAQKLQQTYNYGRHKEVVAALELLSEAGLATKTTDGTWRVKRKVLGTKGDREVHAKILELIESAPERDEKASRRTNRRQNPEQPSLFDEFELS</sequence>
<geneLocation type="plasmid" evidence="2">
    <name>pJ337-114</name>
</geneLocation>
<protein>
    <submittedName>
        <fullName evidence="2">Uncharacterized protein</fullName>
    </submittedName>
</protein>
<name>I3W0V5_9MICC</name>